<accession>A0A427XUZ4</accession>
<sequence>MTSYSSLPEGSTDPRDANLVIRELLPGMITFSQPFVSVTLAHHCGVPSISNIAQSRFGVVPIGGRSTAIRVNDGIFVYVSHPYTTATAEALKQLGGEVKWLVTPDGEHGMNIGAWAEQFPEAKAIGVSRFEKAKPNVKWAGLFGAGGEDKTYGFEPEISLHQVSAHVNDELTAIHHPSGTLLEADLLFNLPPKEQYSRAGGLTFFSRLLGGSFSPDGSLHKSAIGSLVAKPDLAKKELAPIFAAKWDRLVPCHGDVIETGGKEAWTKLYGQFHTPATPPADDPAKL</sequence>
<dbReference type="InterPro" id="IPR036866">
    <property type="entry name" value="RibonucZ/Hydroxyglut_hydro"/>
</dbReference>
<organism evidence="1 2">
    <name type="scientific">Apiotrichum porosum</name>
    <dbReference type="NCBI Taxonomy" id="105984"/>
    <lineage>
        <taxon>Eukaryota</taxon>
        <taxon>Fungi</taxon>
        <taxon>Dikarya</taxon>
        <taxon>Basidiomycota</taxon>
        <taxon>Agaricomycotina</taxon>
        <taxon>Tremellomycetes</taxon>
        <taxon>Trichosporonales</taxon>
        <taxon>Trichosporonaceae</taxon>
        <taxon>Apiotrichum</taxon>
    </lineage>
</organism>
<dbReference type="OrthoDB" id="421671at2759"/>
<dbReference type="SUPFAM" id="SSF56281">
    <property type="entry name" value="Metallo-hydrolase/oxidoreductase"/>
    <property type="match status" value="1"/>
</dbReference>
<dbReference type="PANTHER" id="PTHR33835:SF1">
    <property type="entry name" value="METALLO-BETA-LACTAMASE DOMAIN-CONTAINING PROTEIN"/>
    <property type="match status" value="1"/>
</dbReference>
<dbReference type="PANTHER" id="PTHR33835">
    <property type="entry name" value="YALI0C07656P"/>
    <property type="match status" value="1"/>
</dbReference>
<reference evidence="1 2" key="1">
    <citation type="submission" date="2018-11" db="EMBL/GenBank/DDBJ databases">
        <title>Genome sequence of Apiotrichum porosum DSM 27194.</title>
        <authorList>
            <person name="Aliyu H."/>
            <person name="Gorte O."/>
            <person name="Ochsenreither K."/>
        </authorList>
    </citation>
    <scope>NUCLEOTIDE SEQUENCE [LARGE SCALE GENOMIC DNA]</scope>
    <source>
        <strain evidence="1 2">DSM 27194</strain>
    </source>
</reference>
<name>A0A427XUZ4_9TREE</name>
<evidence type="ECO:0000313" key="2">
    <source>
        <dbReference type="Proteomes" id="UP000279236"/>
    </source>
</evidence>
<dbReference type="EMBL" id="RSCE01000005">
    <property type="protein sequence ID" value="RSH82660.1"/>
    <property type="molecule type" value="Genomic_DNA"/>
</dbReference>
<keyword evidence="2" id="KW-1185">Reference proteome</keyword>
<dbReference type="Proteomes" id="UP000279236">
    <property type="component" value="Unassembled WGS sequence"/>
</dbReference>
<dbReference type="RefSeq" id="XP_028476892.1">
    <property type="nucleotide sequence ID" value="XM_028622999.1"/>
</dbReference>
<protein>
    <recommendedName>
        <fullName evidence="3">Metallo-beta-lactamase domain-containing protein</fullName>
    </recommendedName>
</protein>
<dbReference type="AlphaFoldDB" id="A0A427XUZ4"/>
<evidence type="ECO:0008006" key="3">
    <source>
        <dbReference type="Google" id="ProtNLM"/>
    </source>
</evidence>
<proteinExistence type="predicted"/>
<dbReference type="InterPro" id="IPR025638">
    <property type="entry name" value="DUF4336"/>
</dbReference>
<gene>
    <name evidence="1" type="ORF">EHS24_007654</name>
</gene>
<evidence type="ECO:0000313" key="1">
    <source>
        <dbReference type="EMBL" id="RSH82660.1"/>
    </source>
</evidence>
<dbReference type="GeneID" id="39592197"/>
<comment type="caution">
    <text evidence="1">The sequence shown here is derived from an EMBL/GenBank/DDBJ whole genome shotgun (WGS) entry which is preliminary data.</text>
</comment>